<sequence>MYQHAFLGAAKAVEMGFPPEVVKIILCHTPQSNVKVNTVEGLLLHCADIASAHAANKKYD</sequence>
<organism evidence="1">
    <name type="scientific">bioreactor metagenome</name>
    <dbReference type="NCBI Taxonomy" id="1076179"/>
    <lineage>
        <taxon>unclassified sequences</taxon>
        <taxon>metagenomes</taxon>
        <taxon>ecological metagenomes</taxon>
    </lineage>
</organism>
<reference evidence="1" key="1">
    <citation type="submission" date="2019-08" db="EMBL/GenBank/DDBJ databases">
        <authorList>
            <person name="Kucharzyk K."/>
            <person name="Murdoch R.W."/>
            <person name="Higgins S."/>
            <person name="Loffler F."/>
        </authorList>
    </citation>
    <scope>NUCLEOTIDE SEQUENCE</scope>
</reference>
<comment type="caution">
    <text evidence="1">The sequence shown here is derived from an EMBL/GenBank/DDBJ whole genome shotgun (WGS) entry which is preliminary data.</text>
</comment>
<dbReference type="Gene3D" id="1.10.3210.10">
    <property type="entry name" value="Hypothetical protein af1432"/>
    <property type="match status" value="1"/>
</dbReference>
<protein>
    <submittedName>
        <fullName evidence="1">Uncharacterized protein</fullName>
    </submittedName>
</protein>
<evidence type="ECO:0000313" key="1">
    <source>
        <dbReference type="EMBL" id="MPN40207.1"/>
    </source>
</evidence>
<dbReference type="EMBL" id="VSSQ01096465">
    <property type="protein sequence ID" value="MPN40207.1"/>
    <property type="molecule type" value="Genomic_DNA"/>
</dbReference>
<accession>A0A645HMM5</accession>
<dbReference type="SUPFAM" id="SSF109604">
    <property type="entry name" value="HD-domain/PDEase-like"/>
    <property type="match status" value="1"/>
</dbReference>
<name>A0A645HMM5_9ZZZZ</name>
<proteinExistence type="predicted"/>
<gene>
    <name evidence="1" type="ORF">SDC9_187743</name>
</gene>
<dbReference type="AlphaFoldDB" id="A0A645HMM5"/>